<name>A0A8J6FV66_ELECQ</name>
<reference evidence="1" key="1">
    <citation type="thesis" date="2020" institute="ProQuest LLC" country="789 East Eisenhower Parkway, Ann Arbor, MI, USA">
        <title>Comparative Genomics and Chromosome Evolution.</title>
        <authorList>
            <person name="Mudd A.B."/>
        </authorList>
    </citation>
    <scope>NUCLEOTIDE SEQUENCE</scope>
    <source>
        <strain evidence="1">HN-11 Male</strain>
        <tissue evidence="1">Kidney and liver</tissue>
    </source>
</reference>
<evidence type="ECO:0000313" key="1">
    <source>
        <dbReference type="EMBL" id="KAG9494086.1"/>
    </source>
</evidence>
<organism evidence="1 2">
    <name type="scientific">Eleutherodactylus coqui</name>
    <name type="common">Puerto Rican coqui</name>
    <dbReference type="NCBI Taxonomy" id="57060"/>
    <lineage>
        <taxon>Eukaryota</taxon>
        <taxon>Metazoa</taxon>
        <taxon>Chordata</taxon>
        <taxon>Craniata</taxon>
        <taxon>Vertebrata</taxon>
        <taxon>Euteleostomi</taxon>
        <taxon>Amphibia</taxon>
        <taxon>Batrachia</taxon>
        <taxon>Anura</taxon>
        <taxon>Neobatrachia</taxon>
        <taxon>Hyloidea</taxon>
        <taxon>Eleutherodactylidae</taxon>
        <taxon>Eleutherodactylinae</taxon>
        <taxon>Eleutherodactylus</taxon>
        <taxon>Eleutherodactylus</taxon>
    </lineage>
</organism>
<accession>A0A8J6FV66</accession>
<keyword evidence="2" id="KW-1185">Reference proteome</keyword>
<evidence type="ECO:0000313" key="2">
    <source>
        <dbReference type="Proteomes" id="UP000770717"/>
    </source>
</evidence>
<dbReference type="Proteomes" id="UP000770717">
    <property type="component" value="Unassembled WGS sequence"/>
</dbReference>
<gene>
    <name evidence="1" type="ORF">GDO78_001756</name>
</gene>
<protein>
    <submittedName>
        <fullName evidence="1">Uncharacterized protein</fullName>
    </submittedName>
</protein>
<sequence>MNINNKCCMNVRQLVENEWKTLANIWNHVHSGNYFIRLRNILQLALFNPIEIPVVISRDDRETIQVILFALHIGKILVVSGRLCLGVFFKCIYLCG</sequence>
<dbReference type="EMBL" id="WNTK01000001">
    <property type="protein sequence ID" value="KAG9494086.1"/>
    <property type="molecule type" value="Genomic_DNA"/>
</dbReference>
<dbReference type="AlphaFoldDB" id="A0A8J6FV66"/>
<comment type="caution">
    <text evidence="1">The sequence shown here is derived from an EMBL/GenBank/DDBJ whole genome shotgun (WGS) entry which is preliminary data.</text>
</comment>
<proteinExistence type="predicted"/>